<protein>
    <submittedName>
        <fullName evidence="2">Uncharacterized protein</fullName>
    </submittedName>
</protein>
<dbReference type="Proteomes" id="UP001283361">
    <property type="component" value="Unassembled WGS sequence"/>
</dbReference>
<reference evidence="2" key="1">
    <citation type="journal article" date="2023" name="G3 (Bethesda)">
        <title>A reference genome for the long-term kleptoplast-retaining sea slug Elysia crispata morphotype clarki.</title>
        <authorList>
            <person name="Eastman K.E."/>
            <person name="Pendleton A.L."/>
            <person name="Shaikh M.A."/>
            <person name="Suttiyut T."/>
            <person name="Ogas R."/>
            <person name="Tomko P."/>
            <person name="Gavelis G."/>
            <person name="Widhalm J.R."/>
            <person name="Wisecaver J.H."/>
        </authorList>
    </citation>
    <scope>NUCLEOTIDE SEQUENCE</scope>
    <source>
        <strain evidence="2">ECLA1</strain>
    </source>
</reference>
<proteinExistence type="predicted"/>
<feature type="region of interest" description="Disordered" evidence="1">
    <location>
        <begin position="87"/>
        <end position="110"/>
    </location>
</feature>
<evidence type="ECO:0000313" key="3">
    <source>
        <dbReference type="Proteomes" id="UP001283361"/>
    </source>
</evidence>
<sequence>MPASGSTFSPSQLSGTSTPMGGAFGNITAQAISTAHSLRCRAGELNILNQLVLWHVCGNVKIIYFAQQAKNWFFPDIRCGFQCVDDKNPLPSSLNDKKFQPRVRSSRHHP</sequence>
<name>A0AAE1AJ93_9GAST</name>
<comment type="caution">
    <text evidence="2">The sequence shown here is derived from an EMBL/GenBank/DDBJ whole genome shotgun (WGS) entry which is preliminary data.</text>
</comment>
<gene>
    <name evidence="2" type="ORF">RRG08_035822</name>
</gene>
<feature type="compositionally biased region" description="Basic residues" evidence="1">
    <location>
        <begin position="100"/>
        <end position="110"/>
    </location>
</feature>
<organism evidence="2 3">
    <name type="scientific">Elysia crispata</name>
    <name type="common">lettuce slug</name>
    <dbReference type="NCBI Taxonomy" id="231223"/>
    <lineage>
        <taxon>Eukaryota</taxon>
        <taxon>Metazoa</taxon>
        <taxon>Spiralia</taxon>
        <taxon>Lophotrochozoa</taxon>
        <taxon>Mollusca</taxon>
        <taxon>Gastropoda</taxon>
        <taxon>Heterobranchia</taxon>
        <taxon>Euthyneura</taxon>
        <taxon>Panpulmonata</taxon>
        <taxon>Sacoglossa</taxon>
        <taxon>Placobranchoidea</taxon>
        <taxon>Plakobranchidae</taxon>
        <taxon>Elysia</taxon>
    </lineage>
</organism>
<dbReference type="EMBL" id="JAWDGP010001751">
    <property type="protein sequence ID" value="KAK3788658.1"/>
    <property type="molecule type" value="Genomic_DNA"/>
</dbReference>
<keyword evidence="3" id="KW-1185">Reference proteome</keyword>
<dbReference type="AlphaFoldDB" id="A0AAE1AJ93"/>
<evidence type="ECO:0000313" key="2">
    <source>
        <dbReference type="EMBL" id="KAK3788658.1"/>
    </source>
</evidence>
<accession>A0AAE1AJ93</accession>
<evidence type="ECO:0000256" key="1">
    <source>
        <dbReference type="SAM" id="MobiDB-lite"/>
    </source>
</evidence>